<evidence type="ECO:0000256" key="1">
    <source>
        <dbReference type="ARBA" id="ARBA00004255"/>
    </source>
</evidence>
<evidence type="ECO:0000256" key="2">
    <source>
        <dbReference type="ARBA" id="ARBA00023034"/>
    </source>
</evidence>
<accession>A0A1H8H0X2</accession>
<name>A0A1H8H0X2_9BACI</name>
<proteinExistence type="predicted"/>
<gene>
    <name evidence="5" type="ORF">SAMN04488134_101228</name>
</gene>
<evidence type="ECO:0000313" key="6">
    <source>
        <dbReference type="Proteomes" id="UP000199300"/>
    </source>
</evidence>
<dbReference type="Proteomes" id="UP000199300">
    <property type="component" value="Unassembled WGS sequence"/>
</dbReference>
<dbReference type="EMBL" id="FODJ01000001">
    <property type="protein sequence ID" value="SEN49992.1"/>
    <property type="molecule type" value="Genomic_DNA"/>
</dbReference>
<protein>
    <submittedName>
        <fullName evidence="5">Golgi phosphoprotein 3 (GPP34)</fullName>
    </submittedName>
</protein>
<keyword evidence="6" id="KW-1185">Reference proteome</keyword>
<evidence type="ECO:0000256" key="4">
    <source>
        <dbReference type="ARBA" id="ARBA00023136"/>
    </source>
</evidence>
<dbReference type="STRING" id="872970.SAMN04488134_101228"/>
<dbReference type="InterPro" id="IPR008628">
    <property type="entry name" value="GPP34-like"/>
</dbReference>
<dbReference type="GO" id="GO:0005737">
    <property type="term" value="C:cytoplasm"/>
    <property type="evidence" value="ECO:0007669"/>
    <property type="project" value="UniProtKB-ARBA"/>
</dbReference>
<dbReference type="Gene3D" id="1.10.3630.10">
    <property type="entry name" value="yeast vps74-n-term truncation variant domain like"/>
    <property type="match status" value="1"/>
</dbReference>
<organism evidence="5 6">
    <name type="scientific">Amphibacillus marinus</name>
    <dbReference type="NCBI Taxonomy" id="872970"/>
    <lineage>
        <taxon>Bacteria</taxon>
        <taxon>Bacillati</taxon>
        <taxon>Bacillota</taxon>
        <taxon>Bacilli</taxon>
        <taxon>Bacillales</taxon>
        <taxon>Bacillaceae</taxon>
        <taxon>Amphibacillus</taxon>
    </lineage>
</organism>
<comment type="subcellular location">
    <subcellularLocation>
        <location evidence="1">Golgi apparatus membrane</location>
        <topology evidence="1">Peripheral membrane protein</topology>
        <orientation evidence="1">Cytoplasmic side</orientation>
    </subcellularLocation>
</comment>
<dbReference type="GO" id="GO:0012505">
    <property type="term" value="C:endomembrane system"/>
    <property type="evidence" value="ECO:0007669"/>
    <property type="project" value="UniProtKB-ARBA"/>
</dbReference>
<keyword evidence="2" id="KW-0333">Golgi apparatus</keyword>
<dbReference type="Pfam" id="PF05719">
    <property type="entry name" value="GPP34"/>
    <property type="match status" value="1"/>
</dbReference>
<dbReference type="InterPro" id="IPR038261">
    <property type="entry name" value="GPP34-like_sf"/>
</dbReference>
<reference evidence="5 6" key="1">
    <citation type="submission" date="2016-10" db="EMBL/GenBank/DDBJ databases">
        <authorList>
            <person name="de Groot N.N."/>
        </authorList>
    </citation>
    <scope>NUCLEOTIDE SEQUENCE [LARGE SCALE GENOMIC DNA]</scope>
    <source>
        <strain evidence="5 6">CGMCC 1.10434</strain>
    </source>
</reference>
<keyword evidence="3" id="KW-0446">Lipid-binding</keyword>
<dbReference type="RefSeq" id="WP_091493794.1">
    <property type="nucleotide sequence ID" value="NZ_FODJ01000001.1"/>
</dbReference>
<sequence length="217" mass="24475">MNNLSCTRAFFLCALNMKGSTTLTHSIEASSCLLASCLLELLEGNYLIYDDKQKMFVNNPLPADKIYLAPVYELIRINKPMKLEKIAEKYVFDSKKANALFQSIGHSLVDDGYVDKANSKGLFTTKIRFTPKAHAVSQVGESLRKAVLTEQFIPDDRIALVVLLNKSGYFKEHFAKDELKVLKEKLHVLKQTDTSVLINKLIGHIEMILVFFISSIN</sequence>
<evidence type="ECO:0000313" key="5">
    <source>
        <dbReference type="EMBL" id="SEN49992.1"/>
    </source>
</evidence>
<dbReference type="GO" id="GO:0070273">
    <property type="term" value="F:phosphatidylinositol-4-phosphate binding"/>
    <property type="evidence" value="ECO:0007669"/>
    <property type="project" value="InterPro"/>
</dbReference>
<keyword evidence="4" id="KW-0472">Membrane</keyword>
<dbReference type="AlphaFoldDB" id="A0A1H8H0X2"/>
<dbReference type="OrthoDB" id="2553962at2"/>
<evidence type="ECO:0000256" key="3">
    <source>
        <dbReference type="ARBA" id="ARBA00023121"/>
    </source>
</evidence>